<dbReference type="Pfam" id="PF13480">
    <property type="entry name" value="Acetyltransf_6"/>
    <property type="match status" value="1"/>
</dbReference>
<feature type="domain" description="N-acetyltransferase" evidence="1">
    <location>
        <begin position="137"/>
        <end position="281"/>
    </location>
</feature>
<evidence type="ECO:0000313" key="3">
    <source>
        <dbReference type="Proteomes" id="UP001501771"/>
    </source>
</evidence>
<protein>
    <submittedName>
        <fullName evidence="2">GNAT family N-acetyltransferase</fullName>
    </submittedName>
</protein>
<dbReference type="InterPro" id="IPR038740">
    <property type="entry name" value="BioF2-like_GNAT_dom"/>
</dbReference>
<dbReference type="Proteomes" id="UP001501771">
    <property type="component" value="Unassembled WGS sequence"/>
</dbReference>
<dbReference type="InterPro" id="IPR016181">
    <property type="entry name" value="Acyl_CoA_acyltransferase"/>
</dbReference>
<dbReference type="SUPFAM" id="SSF55729">
    <property type="entry name" value="Acyl-CoA N-acyltransferases (Nat)"/>
    <property type="match status" value="1"/>
</dbReference>
<comment type="caution">
    <text evidence="2">The sequence shown here is derived from an EMBL/GenBank/DDBJ whole genome shotgun (WGS) entry which is preliminary data.</text>
</comment>
<dbReference type="CDD" id="cd04301">
    <property type="entry name" value="NAT_SF"/>
    <property type="match status" value="1"/>
</dbReference>
<name>A0ABN2ZS35_9ACTN</name>
<keyword evidence="3" id="KW-1185">Reference proteome</keyword>
<evidence type="ECO:0000313" key="2">
    <source>
        <dbReference type="EMBL" id="GAA2146326.1"/>
    </source>
</evidence>
<evidence type="ECO:0000259" key="1">
    <source>
        <dbReference type="PROSITE" id="PS51186"/>
    </source>
</evidence>
<sequence length="281" mass="30362">MPTTFDPAWGVLAEQAEAEFMYRLNHDASADAKRALGMDAVRIGGGVLTLMTHDPTGGYWNKAIGLGLEAPLTAGTVDEVLRLAAERAVPALAFQVAPHARPADWQGLLEERGLAPGSLFVKYFGRIPDPGPDHTDLRIDRLGPEHAAGYGRVIRTGFGMPADPAMEAWFAEAPTYGDDWVTYGAWAGDDLAAVANLFVHGDVATLSGAATLPEFRRRGAQSALMAARIREGAARGCTWLSTETWPESPGNPNPSQHNMRQLGLTELYVRQNWVFEPVRSA</sequence>
<accession>A0ABN2ZS35</accession>
<dbReference type="EMBL" id="BAAAQR010000006">
    <property type="protein sequence ID" value="GAA2146326.1"/>
    <property type="molecule type" value="Genomic_DNA"/>
</dbReference>
<proteinExistence type="predicted"/>
<reference evidence="2 3" key="1">
    <citation type="journal article" date="2019" name="Int. J. Syst. Evol. Microbiol.">
        <title>The Global Catalogue of Microorganisms (GCM) 10K type strain sequencing project: providing services to taxonomists for standard genome sequencing and annotation.</title>
        <authorList>
            <consortium name="The Broad Institute Genomics Platform"/>
            <consortium name="The Broad Institute Genome Sequencing Center for Infectious Disease"/>
            <person name="Wu L."/>
            <person name="Ma J."/>
        </authorList>
    </citation>
    <scope>NUCLEOTIDE SEQUENCE [LARGE SCALE GENOMIC DNA]</scope>
    <source>
        <strain evidence="2 3">JCM 16022</strain>
    </source>
</reference>
<dbReference type="Gene3D" id="3.40.630.30">
    <property type="match status" value="1"/>
</dbReference>
<dbReference type="InterPro" id="IPR000182">
    <property type="entry name" value="GNAT_dom"/>
</dbReference>
<gene>
    <name evidence="2" type="ORF">GCM10009844_22260</name>
</gene>
<dbReference type="PROSITE" id="PS51186">
    <property type="entry name" value="GNAT"/>
    <property type="match status" value="1"/>
</dbReference>
<organism evidence="2 3">
    <name type="scientific">Nocardioides koreensis</name>
    <dbReference type="NCBI Taxonomy" id="433651"/>
    <lineage>
        <taxon>Bacteria</taxon>
        <taxon>Bacillati</taxon>
        <taxon>Actinomycetota</taxon>
        <taxon>Actinomycetes</taxon>
        <taxon>Propionibacteriales</taxon>
        <taxon>Nocardioidaceae</taxon>
        <taxon>Nocardioides</taxon>
    </lineage>
</organism>
<dbReference type="RefSeq" id="WP_344151582.1">
    <property type="nucleotide sequence ID" value="NZ_BAAAQR010000006.1"/>
</dbReference>